<evidence type="ECO:0000313" key="3">
    <source>
        <dbReference type="Proteomes" id="UP000610558"/>
    </source>
</evidence>
<feature type="compositionally biased region" description="Polar residues" evidence="1">
    <location>
        <begin position="37"/>
        <end position="46"/>
    </location>
</feature>
<organism evidence="2 3">
    <name type="scientific">Spongiibacter pelagi</name>
    <dbReference type="NCBI Taxonomy" id="2760804"/>
    <lineage>
        <taxon>Bacteria</taxon>
        <taxon>Pseudomonadati</taxon>
        <taxon>Pseudomonadota</taxon>
        <taxon>Gammaproteobacteria</taxon>
        <taxon>Cellvibrionales</taxon>
        <taxon>Spongiibacteraceae</taxon>
        <taxon>Spongiibacter</taxon>
    </lineage>
</organism>
<dbReference type="RefSeq" id="WP_190763987.1">
    <property type="nucleotide sequence ID" value="NZ_JACXLD010000003.1"/>
</dbReference>
<comment type="caution">
    <text evidence="2">The sequence shown here is derived from an EMBL/GenBank/DDBJ whole genome shotgun (WGS) entry which is preliminary data.</text>
</comment>
<sequence length="83" mass="9332">MYYLILLFRVLAAQECDRLEFLCKKKFPPNSSPSSSTYTDNTKQSGNHTAKCLFAKVVSGEKNDYSGAHHFSNIKEIKDSAPI</sequence>
<evidence type="ECO:0000313" key="2">
    <source>
        <dbReference type="EMBL" id="MBD2858790.1"/>
    </source>
</evidence>
<evidence type="ECO:0000256" key="1">
    <source>
        <dbReference type="SAM" id="MobiDB-lite"/>
    </source>
</evidence>
<dbReference type="EMBL" id="JACXLD010000003">
    <property type="protein sequence ID" value="MBD2858790.1"/>
    <property type="molecule type" value="Genomic_DNA"/>
</dbReference>
<dbReference type="AlphaFoldDB" id="A0A927C3H3"/>
<dbReference type="Proteomes" id="UP000610558">
    <property type="component" value="Unassembled WGS sequence"/>
</dbReference>
<proteinExistence type="predicted"/>
<reference evidence="2" key="1">
    <citation type="submission" date="2020-09" db="EMBL/GenBank/DDBJ databases">
        <authorList>
            <person name="Yoon J.-W."/>
        </authorList>
    </citation>
    <scope>NUCLEOTIDE SEQUENCE</scope>
    <source>
        <strain evidence="2">KMU-158</strain>
    </source>
</reference>
<name>A0A927C3H3_9GAMM</name>
<keyword evidence="3" id="KW-1185">Reference proteome</keyword>
<gene>
    <name evidence="2" type="ORF">IB286_07175</name>
</gene>
<protein>
    <submittedName>
        <fullName evidence="2">Uncharacterized protein</fullName>
    </submittedName>
</protein>
<accession>A0A927C3H3</accession>
<feature type="region of interest" description="Disordered" evidence="1">
    <location>
        <begin position="26"/>
        <end position="46"/>
    </location>
</feature>